<gene>
    <name evidence="2" type="ORF">NCTC13337_02415</name>
</gene>
<protein>
    <submittedName>
        <fullName evidence="2">Uncharacterized protein</fullName>
    </submittedName>
</protein>
<evidence type="ECO:0000313" key="2">
    <source>
        <dbReference type="EMBL" id="SUO97403.1"/>
    </source>
</evidence>
<sequence>MATFFQQSAKSIIVKHIDRFPLLKLQAVIDWNPIRQSLQQFRYRQECSERPPLKPSYSGNGTPFSLRA</sequence>
<dbReference type="Proteomes" id="UP000254601">
    <property type="component" value="Unassembled WGS sequence"/>
</dbReference>
<organism evidence="2 3">
    <name type="scientific">Suttonella ornithocola</name>
    <dbReference type="NCBI Taxonomy" id="279832"/>
    <lineage>
        <taxon>Bacteria</taxon>
        <taxon>Pseudomonadati</taxon>
        <taxon>Pseudomonadota</taxon>
        <taxon>Gammaproteobacteria</taxon>
        <taxon>Cardiobacteriales</taxon>
        <taxon>Cardiobacteriaceae</taxon>
        <taxon>Suttonella</taxon>
    </lineage>
</organism>
<name>A0A380MZU6_9GAMM</name>
<evidence type="ECO:0000313" key="3">
    <source>
        <dbReference type="Proteomes" id="UP000254601"/>
    </source>
</evidence>
<keyword evidence="3" id="KW-1185">Reference proteome</keyword>
<proteinExistence type="predicted"/>
<feature type="region of interest" description="Disordered" evidence="1">
    <location>
        <begin position="47"/>
        <end position="68"/>
    </location>
</feature>
<dbReference type="EMBL" id="UHIC01000001">
    <property type="protein sequence ID" value="SUO97403.1"/>
    <property type="molecule type" value="Genomic_DNA"/>
</dbReference>
<feature type="compositionally biased region" description="Polar residues" evidence="1">
    <location>
        <begin position="57"/>
        <end position="68"/>
    </location>
</feature>
<reference evidence="2 3" key="1">
    <citation type="submission" date="2018-06" db="EMBL/GenBank/DDBJ databases">
        <authorList>
            <consortium name="Pathogen Informatics"/>
            <person name="Doyle S."/>
        </authorList>
    </citation>
    <scope>NUCLEOTIDE SEQUENCE [LARGE SCALE GENOMIC DNA]</scope>
    <source>
        <strain evidence="2 3">NCTC13337</strain>
    </source>
</reference>
<accession>A0A380MZU6</accession>
<dbReference type="AlphaFoldDB" id="A0A380MZU6"/>
<evidence type="ECO:0000256" key="1">
    <source>
        <dbReference type="SAM" id="MobiDB-lite"/>
    </source>
</evidence>
<dbReference type="OrthoDB" id="9774608at2"/>